<evidence type="ECO:0000259" key="4">
    <source>
        <dbReference type="Pfam" id="PF00915"/>
    </source>
</evidence>
<sequence length="894" mass="99001">MQFNSNNKETQDNNTNNTNNTNALSVDFQTRNQRGIQFNQRPTTSVSTKLGYNTSHNESDNAIQEQPWTIDDIMQRFKFVGSYPVPTTATSHEVIAKLRVPHDLIDSNSATQAPFDNFIFWNGDIHIHSQMTASPTVQGCVALVFVPLTSQQTIESTIIPNFSALTVNQVNYLFPNTNTSADMIIKYNSPYSNLNIRDTSLVSQENTLGYLYYVVINPIQLSTSSSDNIAISTFTHFENNKFKVPRMAGITTRYKAKARGQSLPTGTPQPSSKGLVSGIVDKILPDNVIGDVIDVAAGIFGLDNPTISSLQEPTKVVSTQPMNFHVGAEYIDKLTINPSATTPITQDTFATTCDEMNHEYLYSKFSYLGSFAVTTADPLGKVVASFPMNPCPNRIENGTTTQVPLLQYISSLYEFWNGSLTYRFQIISTMMQTCKLMIGLNYGEYEPEASGLMERVASQYGQIIEINQGSNTIDITVDYIAGTPSLHVPCSNTPSKFDTMGMVNVAILNPLVATTGAPDNITINTYIAGSKTFNLNTLSASKNLQPYFPVKLSSIIKKKKKIYIKEESESEDIEVIDMDPPKPLRRFNIRGQSASQPVITPQSEIDTIDEENLVSKSESTAPRMPVAQVYVPGTRELLKKYQMYGTLNLPPVTLQNESNVVRIRLNSLFGRSAISALTSPTAEYAPPLGIFTHIQGMYRLFKGGLNFKIMPRVYSNALGAANFSVVYQPPVYTTTPTQVDLTETIKNQMYMSFENATNKNARQELQLPYCTRLPIHYVNGINKTAEFTVPFSSRFLSVVSTLGDNSENELRTAEIADLGDIYIIYNFDSRSSVDDREAMDIFFSFSDDARFGTLFNVPQLTTYSYVDATGIVTSSPQPDNYGTGAPVANTLVVL</sequence>
<dbReference type="Pfam" id="PF00915">
    <property type="entry name" value="Calici_coat"/>
    <property type="match status" value="1"/>
</dbReference>
<evidence type="ECO:0000313" key="6">
    <source>
        <dbReference type="EMBL" id="WIR83953.1"/>
    </source>
</evidence>
<dbReference type="Gene3D" id="2.60.120.20">
    <property type="match status" value="3"/>
</dbReference>
<evidence type="ECO:0000256" key="2">
    <source>
        <dbReference type="ARBA" id="ARBA00022844"/>
    </source>
</evidence>
<comment type="subcellular location">
    <subcellularLocation>
        <location evidence="1">Virion</location>
    </subcellularLocation>
</comment>
<dbReference type="InterPro" id="IPR004005">
    <property type="entry name" value="Calicivirus_coat"/>
</dbReference>
<name>A0A9Y1YTA3_9VIRU</name>
<evidence type="ECO:0000256" key="3">
    <source>
        <dbReference type="SAM" id="MobiDB-lite"/>
    </source>
</evidence>
<reference evidence="6" key="1">
    <citation type="submission" date="2022-11" db="EMBL/GenBank/DDBJ databases">
        <authorList>
            <person name="van der Loos L.M."/>
            <person name="Zell R."/>
            <person name="De Coninck L."/>
            <person name="Lequime S."/>
            <person name="Willems A."/>
            <person name="De Clerck O."/>
            <person name="Matthijnssens J."/>
        </authorList>
    </citation>
    <scope>NUCLEOTIDE SEQUENCE</scope>
    <source>
        <strain evidence="6">NODE_A133_YER12</strain>
    </source>
</reference>
<proteinExistence type="predicted"/>
<evidence type="ECO:0000256" key="1">
    <source>
        <dbReference type="ARBA" id="ARBA00004328"/>
    </source>
</evidence>
<dbReference type="Pfam" id="PF08762">
    <property type="entry name" value="CRPV_capsid"/>
    <property type="match status" value="1"/>
</dbReference>
<feature type="domain" description="Calicivirus coat protein" evidence="4">
    <location>
        <begin position="318"/>
        <end position="437"/>
    </location>
</feature>
<dbReference type="InterPro" id="IPR033703">
    <property type="entry name" value="Rhv-like"/>
</dbReference>
<dbReference type="SUPFAM" id="SSF88633">
    <property type="entry name" value="Positive stranded ssRNA viruses"/>
    <property type="match status" value="3"/>
</dbReference>
<evidence type="ECO:0000259" key="5">
    <source>
        <dbReference type="Pfam" id="PF08762"/>
    </source>
</evidence>
<accession>A0A9Y1YTA3</accession>
<feature type="region of interest" description="Disordered" evidence="3">
    <location>
        <begin position="1"/>
        <end position="22"/>
    </location>
</feature>
<dbReference type="InterPro" id="IPR029053">
    <property type="entry name" value="Viral_coat"/>
</dbReference>
<feature type="domain" description="Dicistrovirus capsid-polyprotein C-terminal" evidence="5">
    <location>
        <begin position="635"/>
        <end position="863"/>
    </location>
</feature>
<organism evidence="6">
    <name type="scientific">Ulva picorna-like virus 4</name>
    <dbReference type="NCBI Taxonomy" id="3051532"/>
    <lineage>
        <taxon>Viruses</taxon>
        <taxon>Riboviria</taxon>
        <taxon>Orthornavirae</taxon>
        <taxon>Pisuviricota</taxon>
        <taxon>Pisoniviricetes</taxon>
        <taxon>Picornavirales</taxon>
    </lineage>
</organism>
<protein>
    <submittedName>
        <fullName evidence="6">Polyprotein</fullName>
    </submittedName>
</protein>
<keyword evidence="2" id="KW-0946">Virion</keyword>
<dbReference type="CDD" id="cd00205">
    <property type="entry name" value="rhv_like"/>
    <property type="match status" value="1"/>
</dbReference>
<dbReference type="GO" id="GO:0030430">
    <property type="term" value="C:host cell cytoplasm"/>
    <property type="evidence" value="ECO:0007669"/>
    <property type="project" value="UniProtKB-SubCell"/>
</dbReference>
<dbReference type="EMBL" id="OP924603">
    <property type="protein sequence ID" value="WIR83953.1"/>
    <property type="molecule type" value="Genomic_RNA"/>
</dbReference>
<dbReference type="GO" id="GO:0044423">
    <property type="term" value="C:virion component"/>
    <property type="evidence" value="ECO:0007669"/>
    <property type="project" value="UniProtKB-KW"/>
</dbReference>
<dbReference type="InterPro" id="IPR014872">
    <property type="entry name" value="Dicistrovirus_capsid-polyPr_C"/>
</dbReference>